<dbReference type="PANTHER" id="PTHR23502:SF60">
    <property type="entry name" value="MAJOR FACILITATOR SUPERFAMILY (MFS) PROFILE DOMAIN-CONTAINING PROTEIN-RELATED"/>
    <property type="match status" value="1"/>
</dbReference>
<dbReference type="InterPro" id="IPR020846">
    <property type="entry name" value="MFS_dom"/>
</dbReference>
<feature type="domain" description="Major facilitator superfamily (MFS) profile" evidence="10">
    <location>
        <begin position="162"/>
        <end position="594"/>
    </location>
</feature>
<feature type="compositionally biased region" description="Acidic residues" evidence="8">
    <location>
        <begin position="114"/>
        <end position="123"/>
    </location>
</feature>
<keyword evidence="6" id="KW-0479">Metal-binding</keyword>
<dbReference type="PANTHER" id="PTHR23502">
    <property type="entry name" value="MAJOR FACILITATOR SUPERFAMILY"/>
    <property type="match status" value="1"/>
</dbReference>
<gene>
    <name evidence="11" type="ORF">GRF29_1g1804354</name>
</gene>
<feature type="transmembrane region" description="Helical" evidence="9">
    <location>
        <begin position="432"/>
        <end position="452"/>
    </location>
</feature>
<keyword evidence="12" id="KW-1185">Reference proteome</keyword>
<dbReference type="InterPro" id="IPR003782">
    <property type="entry name" value="SCO1/SenC"/>
</dbReference>
<dbReference type="SUPFAM" id="SSF103473">
    <property type="entry name" value="MFS general substrate transporter"/>
    <property type="match status" value="1"/>
</dbReference>
<evidence type="ECO:0000259" key="10">
    <source>
        <dbReference type="PROSITE" id="PS50850"/>
    </source>
</evidence>
<comment type="caution">
    <text evidence="11">The sequence shown here is derived from an EMBL/GenBank/DDBJ whole genome shotgun (WGS) entry which is preliminary data.</text>
</comment>
<feature type="transmembrane region" description="Helical" evidence="9">
    <location>
        <begin position="201"/>
        <end position="220"/>
    </location>
</feature>
<dbReference type="CDD" id="cd02968">
    <property type="entry name" value="SCO"/>
    <property type="match status" value="1"/>
</dbReference>
<evidence type="ECO:0000256" key="4">
    <source>
        <dbReference type="ARBA" id="ARBA00022989"/>
    </source>
</evidence>
<dbReference type="InterPro" id="IPR011701">
    <property type="entry name" value="MFS"/>
</dbReference>
<feature type="transmembrane region" description="Helical" evidence="9">
    <location>
        <begin position="317"/>
        <end position="337"/>
    </location>
</feature>
<evidence type="ECO:0000256" key="8">
    <source>
        <dbReference type="SAM" id="MobiDB-lite"/>
    </source>
</evidence>
<feature type="transmembrane region" description="Helical" evidence="9">
    <location>
        <begin position="227"/>
        <end position="248"/>
    </location>
</feature>
<feature type="transmembrane region" description="Helical" evidence="9">
    <location>
        <begin position="764"/>
        <end position="783"/>
    </location>
</feature>
<accession>A0AAN6M879</accession>
<evidence type="ECO:0000313" key="12">
    <source>
        <dbReference type="Proteomes" id="UP001280581"/>
    </source>
</evidence>
<evidence type="ECO:0000256" key="1">
    <source>
        <dbReference type="ARBA" id="ARBA00004141"/>
    </source>
</evidence>
<keyword evidence="5 9" id="KW-0472">Membrane</keyword>
<dbReference type="Proteomes" id="UP001280581">
    <property type="component" value="Unassembled WGS sequence"/>
</dbReference>
<evidence type="ECO:0000256" key="2">
    <source>
        <dbReference type="ARBA" id="ARBA00010996"/>
    </source>
</evidence>
<feature type="transmembrane region" description="Helical" evidence="9">
    <location>
        <begin position="473"/>
        <end position="492"/>
    </location>
</feature>
<dbReference type="GO" id="GO:0022857">
    <property type="term" value="F:transmembrane transporter activity"/>
    <property type="evidence" value="ECO:0007669"/>
    <property type="project" value="InterPro"/>
</dbReference>
<dbReference type="FunFam" id="3.40.30.10:FF:000013">
    <property type="entry name" value="Blast:Protein SCO1 homolog, mitochondrial"/>
    <property type="match status" value="1"/>
</dbReference>
<keyword evidence="4 9" id="KW-1133">Transmembrane helix</keyword>
<evidence type="ECO:0000256" key="5">
    <source>
        <dbReference type="ARBA" id="ARBA00023136"/>
    </source>
</evidence>
<sequence length="978" mass="107817">MSELRNASTETSALRTRTRSRSRPRSRPGSPPLHRLLSSQFPDDHSVYHHEEGEGLHVKTDTPSLHKTETERRAAESSDSESDSTADEKNDSASIGRQESTVEEIRGGIPYEHDVEDVEADPPELEKKKSSKSLKDPNLVTWDGPNDTANPKNWSMKRKWAATLIVSCFTLVSPVSSSMISPALGSISEEFHITKTVEAQLTLSIFVLAYAIGPLFLGPLSEIYGRVIVLQLANAFYFAWNLGCGFAQNKGQLMAFRFLSGLGGSAPLAIGGGVLSDTFFPEQRGKAISIYSLAPLLGPAIGPIAGGFIAQNTTWRWCFWATSIFTAIVQCFGFFLLQETYAPKLLAWKRDRLRKETGNMDLHTEFDDPNKTLFKTIKIALQRPFRLLGTQPIVIVLACYMAYLYGLMYLMLSTFPGLWSGRYGEATGIGSLNFISMGLGFFLGTQICAPLNDAIYRRLKKKNNGVGKPEFRVPIMIPGSVLVPVGLFWYGWSAQAKIHWIMPNIGAVIFCAGTIVSFQCIQTYLVDSYTRYAASAIAAATVMRSLAGFGFPLFAPAMYAKLDYGWGNSLLGFIGIALGVPAPILLWKYGETLRSKSHEHSVIGVNINLKSRLRISPDARGELGGPCTEALSSHLEKSRNIAGRDPTSTANLSTFTTAVTMSSTSNCVAGAARALKSSPALRQSAQTCARRSFASIHNSKSTTFSRATAGSNTQCTWTVEENALGGVRRTNGVQAQARTFSSSSPRHALKTIEQVRARNKGGPFNLTAAILFVAAAGGLYTYFTYEKERMARQRIANQTKGMGKPKVGGPFNLVDHNGEKFTHEDLLGRYSLVYFGFSHCPDICPDELDKMALMYEKVKEKCGEVLIPIMITCDPARDTPEVLKEYLAEFHPSILGLTGTYENVKQTCKEYRVYFSTPPTVKPGQDYLVDHSIYFYLMDPEGDFVEAIGRNFTADQAARVISDHIKDWEKPLKKDRWA</sequence>
<dbReference type="AlphaFoldDB" id="A0AAN6M879"/>
<feature type="transmembrane region" description="Helical" evidence="9">
    <location>
        <begin position="160"/>
        <end position="181"/>
    </location>
</feature>
<keyword evidence="6" id="KW-0186">Copper</keyword>
<protein>
    <recommendedName>
        <fullName evidence="10">Major facilitator superfamily (MFS) profile domain-containing protein</fullName>
    </recommendedName>
</protein>
<dbReference type="PROSITE" id="PS50850">
    <property type="entry name" value="MFS"/>
    <property type="match status" value="1"/>
</dbReference>
<feature type="binding site" evidence="6">
    <location>
        <position position="844"/>
    </location>
    <ligand>
        <name>Cu cation</name>
        <dbReference type="ChEBI" id="CHEBI:23378"/>
    </ligand>
</feature>
<feature type="region of interest" description="Disordered" evidence="8">
    <location>
        <begin position="1"/>
        <end position="150"/>
    </location>
</feature>
<feature type="binding site" evidence="6">
    <location>
        <position position="840"/>
    </location>
    <ligand>
        <name>Cu cation</name>
        <dbReference type="ChEBI" id="CHEBI:23378"/>
    </ligand>
</feature>
<feature type="compositionally biased region" description="Basic and acidic residues" evidence="8">
    <location>
        <begin position="42"/>
        <end position="76"/>
    </location>
</feature>
<dbReference type="Pfam" id="PF02630">
    <property type="entry name" value="SCO1-SenC"/>
    <property type="match status" value="1"/>
</dbReference>
<feature type="transmembrane region" description="Helical" evidence="9">
    <location>
        <begin position="532"/>
        <end position="554"/>
    </location>
</feature>
<comment type="similarity">
    <text evidence="2">Belongs to the SCO1/2 family.</text>
</comment>
<feature type="transmembrane region" description="Helical" evidence="9">
    <location>
        <begin position="288"/>
        <end position="311"/>
    </location>
</feature>
<dbReference type="InterPro" id="IPR036249">
    <property type="entry name" value="Thioredoxin-like_sf"/>
</dbReference>
<comment type="subcellular location">
    <subcellularLocation>
        <location evidence="1">Membrane</location>
        <topology evidence="1">Multi-pass membrane protein</topology>
    </subcellularLocation>
</comment>
<evidence type="ECO:0000256" key="7">
    <source>
        <dbReference type="PIRSR" id="PIRSR603782-2"/>
    </source>
</evidence>
<dbReference type="SUPFAM" id="SSF52833">
    <property type="entry name" value="Thioredoxin-like"/>
    <property type="match status" value="1"/>
</dbReference>
<keyword evidence="3 9" id="KW-0812">Transmembrane</keyword>
<dbReference type="Gene3D" id="3.40.30.10">
    <property type="entry name" value="Glutaredoxin"/>
    <property type="match status" value="1"/>
</dbReference>
<feature type="transmembrane region" description="Helical" evidence="9">
    <location>
        <begin position="393"/>
        <end position="412"/>
    </location>
</feature>
<feature type="disulfide bond" description="Redox-active" evidence="7">
    <location>
        <begin position="840"/>
        <end position="844"/>
    </location>
</feature>
<name>A0AAN6M879_9PLEO</name>
<feature type="transmembrane region" description="Helical" evidence="9">
    <location>
        <begin position="254"/>
        <end position="276"/>
    </location>
</feature>
<organism evidence="11 12">
    <name type="scientific">Pseudopithomyces chartarum</name>
    <dbReference type="NCBI Taxonomy" id="1892770"/>
    <lineage>
        <taxon>Eukaryota</taxon>
        <taxon>Fungi</taxon>
        <taxon>Dikarya</taxon>
        <taxon>Ascomycota</taxon>
        <taxon>Pezizomycotina</taxon>
        <taxon>Dothideomycetes</taxon>
        <taxon>Pleosporomycetidae</taxon>
        <taxon>Pleosporales</taxon>
        <taxon>Massarineae</taxon>
        <taxon>Didymosphaeriaceae</taxon>
        <taxon>Pseudopithomyces</taxon>
    </lineage>
</organism>
<evidence type="ECO:0000256" key="3">
    <source>
        <dbReference type="ARBA" id="ARBA00022692"/>
    </source>
</evidence>
<dbReference type="Gene3D" id="1.20.1250.20">
    <property type="entry name" value="MFS general substrate transporter like domains"/>
    <property type="match status" value="1"/>
</dbReference>
<feature type="compositionally biased region" description="Basic residues" evidence="8">
    <location>
        <begin position="16"/>
        <end position="26"/>
    </location>
</feature>
<evidence type="ECO:0000256" key="9">
    <source>
        <dbReference type="SAM" id="Phobius"/>
    </source>
</evidence>
<evidence type="ECO:0000256" key="6">
    <source>
        <dbReference type="PIRSR" id="PIRSR603782-1"/>
    </source>
</evidence>
<dbReference type="EMBL" id="WVTA01000001">
    <property type="protein sequence ID" value="KAK3217050.1"/>
    <property type="molecule type" value="Genomic_DNA"/>
</dbReference>
<proteinExistence type="inferred from homology"/>
<dbReference type="GO" id="GO:0005507">
    <property type="term" value="F:copper ion binding"/>
    <property type="evidence" value="ECO:0007669"/>
    <property type="project" value="UniProtKB-ARBA"/>
</dbReference>
<feature type="transmembrane region" description="Helical" evidence="9">
    <location>
        <begin position="498"/>
        <end position="520"/>
    </location>
</feature>
<feature type="transmembrane region" description="Helical" evidence="9">
    <location>
        <begin position="566"/>
        <end position="587"/>
    </location>
</feature>
<evidence type="ECO:0000313" key="11">
    <source>
        <dbReference type="EMBL" id="KAK3217050.1"/>
    </source>
</evidence>
<keyword evidence="7" id="KW-1015">Disulfide bond</keyword>
<dbReference type="GO" id="GO:0016020">
    <property type="term" value="C:membrane"/>
    <property type="evidence" value="ECO:0007669"/>
    <property type="project" value="UniProtKB-SubCell"/>
</dbReference>
<feature type="binding site" evidence="6">
    <location>
        <position position="931"/>
    </location>
    <ligand>
        <name>Cu cation</name>
        <dbReference type="ChEBI" id="CHEBI:23378"/>
    </ligand>
</feature>
<dbReference type="Pfam" id="PF07690">
    <property type="entry name" value="MFS_1"/>
    <property type="match status" value="1"/>
</dbReference>
<dbReference type="InterPro" id="IPR036259">
    <property type="entry name" value="MFS_trans_sf"/>
</dbReference>
<dbReference type="CDD" id="cd17323">
    <property type="entry name" value="MFS_Tpo1_MDR_like"/>
    <property type="match status" value="1"/>
</dbReference>
<dbReference type="GO" id="GO:0045454">
    <property type="term" value="P:cell redox homeostasis"/>
    <property type="evidence" value="ECO:0007669"/>
    <property type="project" value="UniProtKB-ARBA"/>
</dbReference>
<reference evidence="11 12" key="1">
    <citation type="submission" date="2021-02" db="EMBL/GenBank/DDBJ databases">
        <title>Genome assembly of Pseudopithomyces chartarum.</title>
        <authorList>
            <person name="Jauregui R."/>
            <person name="Singh J."/>
            <person name="Voisey C."/>
        </authorList>
    </citation>
    <scope>NUCLEOTIDE SEQUENCE [LARGE SCALE GENOMIC DNA]</scope>
    <source>
        <strain evidence="11 12">AGR01</strain>
    </source>
</reference>
<dbReference type="FunFam" id="1.20.1250.20:FF:000011">
    <property type="entry name" value="MFS multidrug transporter, putative"/>
    <property type="match status" value="1"/>
</dbReference>